<dbReference type="eggNOG" id="KOG1430">
    <property type="taxonomic scope" value="Eukaryota"/>
</dbReference>
<organism evidence="6">
    <name type="scientific">Chaetomium thermophilum (strain DSM 1495 / CBS 144.50 / IMI 039719)</name>
    <name type="common">Thermochaetoides thermophila</name>
    <dbReference type="NCBI Taxonomy" id="759272"/>
    <lineage>
        <taxon>Eukaryota</taxon>
        <taxon>Fungi</taxon>
        <taxon>Dikarya</taxon>
        <taxon>Ascomycota</taxon>
        <taxon>Pezizomycotina</taxon>
        <taxon>Sordariomycetes</taxon>
        <taxon>Sordariomycetidae</taxon>
        <taxon>Sordariales</taxon>
        <taxon>Chaetomiaceae</taxon>
        <taxon>Thermochaetoides</taxon>
    </lineage>
</organism>
<evidence type="ECO:0000256" key="2">
    <source>
        <dbReference type="ARBA" id="ARBA00023445"/>
    </source>
</evidence>
<dbReference type="Proteomes" id="UP000008066">
    <property type="component" value="Unassembled WGS sequence"/>
</dbReference>
<comment type="similarity">
    <text evidence="2">Belongs to the NAD(P)-dependent epimerase/dehydratase family. Dihydroflavonol-4-reductase subfamily.</text>
</comment>
<dbReference type="AlphaFoldDB" id="G0SDX4"/>
<keyword evidence="3" id="KW-0732">Signal</keyword>
<dbReference type="Gene3D" id="3.40.50.720">
    <property type="entry name" value="NAD(P)-binding Rossmann-like Domain"/>
    <property type="match status" value="1"/>
</dbReference>
<feature type="chain" id="PRO_5003409089" evidence="3">
    <location>
        <begin position="23"/>
        <end position="455"/>
    </location>
</feature>
<dbReference type="InterPro" id="IPR036291">
    <property type="entry name" value="NAD(P)-bd_dom_sf"/>
</dbReference>
<feature type="signal peptide" evidence="3">
    <location>
        <begin position="1"/>
        <end position="22"/>
    </location>
</feature>
<dbReference type="KEGG" id="cthr:CTHT_0053330"/>
<dbReference type="EMBL" id="GL988045">
    <property type="protein sequence ID" value="EGS18725.1"/>
    <property type="molecule type" value="Genomic_DNA"/>
</dbReference>
<gene>
    <name evidence="5" type="ORF">CTHT_0053330</name>
</gene>
<accession>G0SDX4</accession>
<dbReference type="InterPro" id="IPR050425">
    <property type="entry name" value="NAD(P)_dehydrat-like"/>
</dbReference>
<dbReference type="OMA" id="HDQFFGN"/>
<evidence type="ECO:0000256" key="1">
    <source>
        <dbReference type="ARBA" id="ARBA00023002"/>
    </source>
</evidence>
<feature type="domain" description="3-beta hydroxysteroid dehydrogenase/isomerase" evidence="4">
    <location>
        <begin position="71"/>
        <end position="343"/>
    </location>
</feature>
<proteinExistence type="inferred from homology"/>
<dbReference type="SUPFAM" id="SSF51735">
    <property type="entry name" value="NAD(P)-binding Rossmann-fold domains"/>
    <property type="match status" value="1"/>
</dbReference>
<dbReference type="GO" id="GO:0006696">
    <property type="term" value="P:ergosterol biosynthetic process"/>
    <property type="evidence" value="ECO:0007669"/>
    <property type="project" value="TreeGrafter"/>
</dbReference>
<reference evidence="5 6" key="1">
    <citation type="journal article" date="2011" name="Cell">
        <title>Insight into structure and assembly of the nuclear pore complex by utilizing the genome of a eukaryotic thermophile.</title>
        <authorList>
            <person name="Amlacher S."/>
            <person name="Sarges P."/>
            <person name="Flemming D."/>
            <person name="van Noort V."/>
            <person name="Kunze R."/>
            <person name="Devos D.P."/>
            <person name="Arumugam M."/>
            <person name="Bork P."/>
            <person name="Hurt E."/>
        </authorList>
    </citation>
    <scope>NUCLEOTIDE SEQUENCE [LARGE SCALE GENOMIC DNA]</scope>
    <source>
        <strain evidence="6">DSM 1495 / CBS 144.50 / IMI 039719</strain>
    </source>
</reference>
<sequence length="455" mass="50100">MWWAVPLAVALAALLYLYKINASMRSVPAEIAQLSPHRWAKEEIRETYERLKKQPLGFDKLLPPRLNRRYVVVGGSGLVGGDIVLALLARGQPAESIRIVDFAPPQRPDMAATGCDYVKADISDRSSVEAAFAKPWPTSVATLPLTVFHTAAVIRPQERSILFYERCSRVNRDGAKNVMEAAQQAGADIFVATSSASVALVPPNFWVWPWEKGPKDYFQVIDERDWGKPLREHGRFFGNYAYTKAEAERLILASNTPAFRTGTIRPGNPIYGQPSDPVVGIVLRSGTNVSWTPHIIQNFVCSRNVAQAHLAFEAALARKEMPACAGKPFVVTDHGPPTAYGDVYLAAMTLAKTPTTVKPVPPILLFLLAHMIEGWCLLLAKVPWLSKTLGWKEPSGDVHLLQPSVFSVSSHAFVDDREARKSVEEGGIGYGSGCATIEGVCEQVLRWNREMVGEE</sequence>
<dbReference type="RefSeq" id="XP_006695670.1">
    <property type="nucleotide sequence ID" value="XM_006695607.1"/>
</dbReference>
<dbReference type="GO" id="GO:0000252">
    <property type="term" value="F:3-beta-hydroxysteroid dehydrogenase [NAD(P)+]/C4-decarboxylase activity"/>
    <property type="evidence" value="ECO:0007669"/>
    <property type="project" value="TreeGrafter"/>
</dbReference>
<dbReference type="STRING" id="759272.G0SDX4"/>
<dbReference type="Pfam" id="PF01073">
    <property type="entry name" value="3Beta_HSD"/>
    <property type="match status" value="1"/>
</dbReference>
<dbReference type="OrthoDB" id="10058185at2759"/>
<evidence type="ECO:0000313" key="5">
    <source>
        <dbReference type="EMBL" id="EGS18725.1"/>
    </source>
</evidence>
<evidence type="ECO:0000313" key="6">
    <source>
        <dbReference type="Proteomes" id="UP000008066"/>
    </source>
</evidence>
<dbReference type="PANTHER" id="PTHR10366:SF447">
    <property type="entry name" value="HYDROXYSTEROID DEHYDROGENASE_ISOMERASE FAMILY PROTEIN, PUTATIVE (AFU_ORTHOLOGUE AFUA_1G06450)-RELATED"/>
    <property type="match status" value="1"/>
</dbReference>
<evidence type="ECO:0000259" key="4">
    <source>
        <dbReference type="Pfam" id="PF01073"/>
    </source>
</evidence>
<name>G0SDX4_CHATD</name>
<protein>
    <submittedName>
        <fullName evidence="5">Dehydrogenase-like protein</fullName>
    </submittedName>
</protein>
<dbReference type="InterPro" id="IPR002225">
    <property type="entry name" value="3Beta_OHSteriod_DH/Estase"/>
</dbReference>
<dbReference type="GeneID" id="18259371"/>
<keyword evidence="6" id="KW-1185">Reference proteome</keyword>
<dbReference type="PANTHER" id="PTHR10366">
    <property type="entry name" value="NAD DEPENDENT EPIMERASE/DEHYDRATASE"/>
    <property type="match status" value="1"/>
</dbReference>
<keyword evidence="1" id="KW-0560">Oxidoreductase</keyword>
<evidence type="ECO:0000256" key="3">
    <source>
        <dbReference type="SAM" id="SignalP"/>
    </source>
</evidence>
<dbReference type="GO" id="GO:0005783">
    <property type="term" value="C:endoplasmic reticulum"/>
    <property type="evidence" value="ECO:0007669"/>
    <property type="project" value="TreeGrafter"/>
</dbReference>
<dbReference type="HOGENOM" id="CLU_045580_1_0_1"/>